<dbReference type="GO" id="GO:0008843">
    <property type="term" value="F:endochitinase activity"/>
    <property type="evidence" value="ECO:0007669"/>
    <property type="project" value="UniProtKB-EC"/>
</dbReference>
<keyword evidence="19" id="KW-1185">Reference proteome</keyword>
<reference evidence="18" key="1">
    <citation type="journal article" date="2023" name="Mol. Phylogenet. Evol.">
        <title>Genome-scale phylogeny and comparative genomics of the fungal order Sordariales.</title>
        <authorList>
            <person name="Hensen N."/>
            <person name="Bonometti L."/>
            <person name="Westerberg I."/>
            <person name="Brannstrom I.O."/>
            <person name="Guillou S."/>
            <person name="Cros-Aarteil S."/>
            <person name="Calhoun S."/>
            <person name="Haridas S."/>
            <person name="Kuo A."/>
            <person name="Mondo S."/>
            <person name="Pangilinan J."/>
            <person name="Riley R."/>
            <person name="LaButti K."/>
            <person name="Andreopoulos B."/>
            <person name="Lipzen A."/>
            <person name="Chen C."/>
            <person name="Yan M."/>
            <person name="Daum C."/>
            <person name="Ng V."/>
            <person name="Clum A."/>
            <person name="Steindorff A."/>
            <person name="Ohm R.A."/>
            <person name="Martin F."/>
            <person name="Silar P."/>
            <person name="Natvig D.O."/>
            <person name="Lalanne C."/>
            <person name="Gautier V."/>
            <person name="Ament-Velasquez S.L."/>
            <person name="Kruys A."/>
            <person name="Hutchinson M.I."/>
            <person name="Powell A.J."/>
            <person name="Barry K."/>
            <person name="Miller A.N."/>
            <person name="Grigoriev I.V."/>
            <person name="Debuchy R."/>
            <person name="Gladieux P."/>
            <person name="Hiltunen Thoren M."/>
            <person name="Johannesson H."/>
        </authorList>
    </citation>
    <scope>NUCLEOTIDE SEQUENCE</scope>
    <source>
        <strain evidence="18">CBS 232.78</strain>
    </source>
</reference>
<dbReference type="PROSITE" id="PS51910">
    <property type="entry name" value="GH18_2"/>
    <property type="match status" value="1"/>
</dbReference>
<evidence type="ECO:0000256" key="10">
    <source>
        <dbReference type="ARBA" id="ARBA00023295"/>
    </source>
</evidence>
<keyword evidence="8" id="KW-0146">Chitin degradation</keyword>
<keyword evidence="11" id="KW-0624">Polysaccharide degradation</keyword>
<dbReference type="SMART" id="SM00236">
    <property type="entry name" value="fCBD"/>
    <property type="match status" value="1"/>
</dbReference>
<dbReference type="PANTHER" id="PTHR45708">
    <property type="entry name" value="ENDOCHITINASE"/>
    <property type="match status" value="1"/>
</dbReference>
<dbReference type="GO" id="GO:0005576">
    <property type="term" value="C:extracellular region"/>
    <property type="evidence" value="ECO:0007669"/>
    <property type="project" value="UniProtKB-SubCell"/>
</dbReference>
<keyword evidence="7 13" id="KW-0378">Hydrolase</keyword>
<evidence type="ECO:0000256" key="6">
    <source>
        <dbReference type="ARBA" id="ARBA00022729"/>
    </source>
</evidence>
<comment type="caution">
    <text evidence="18">The sequence shown here is derived from an EMBL/GenBank/DDBJ whole genome shotgun (WGS) entry which is preliminary data.</text>
</comment>
<dbReference type="InterPro" id="IPR001223">
    <property type="entry name" value="Glyco_hydro18_cat"/>
</dbReference>
<sequence>MVSSRFGLTALGCLALSLPAAMAGFSSAATNNIAMYWGQNSAGSASSQQRLSAYCSGSGLNIIPLSFLNVIKNPTTVNFASAGDRCTVFSGTQLLSCPEIEADIKTCQAAGKSITLSIGGATYTEGGFSSASEAATWADNLWAMFGPVQSGSNALRPFGSAVIDGFDLDFEAVSQNMAAFSAQLRNRMSAATAAGNKKFFLSAAPQCPFPDAAMNEALQAVAFDFVSVQFYNNYCGVTSFVPGAATQNNFNFATWDTWAKGSRNPAVKVLLGIPGSPTAAGSGYVSGSQLASVIAYSKQFSSFGGVMVWDVSQVWANAGFLDSVVSALGGGNPPPPPVTTTTRPPTTPTPTPTLPPGTTLTTITRPTTPTPTPTGVLVPQWGQCGGNGYTGSTNCAPPFQCVALSEWWAHCN</sequence>
<keyword evidence="10 13" id="KW-0326">Glycosidase</keyword>
<evidence type="ECO:0000256" key="1">
    <source>
        <dbReference type="ARBA" id="ARBA00000822"/>
    </source>
</evidence>
<feature type="signal peptide" evidence="15">
    <location>
        <begin position="1"/>
        <end position="28"/>
    </location>
</feature>
<keyword evidence="4" id="KW-0964">Secreted</keyword>
<evidence type="ECO:0000256" key="11">
    <source>
        <dbReference type="ARBA" id="ARBA00023326"/>
    </source>
</evidence>
<dbReference type="Pfam" id="PF00734">
    <property type="entry name" value="CBM_1"/>
    <property type="match status" value="1"/>
</dbReference>
<comment type="similarity">
    <text evidence="12">Belongs to the glycosyl hydrolase 18 family. Chitinase class III subfamily.</text>
</comment>
<dbReference type="PANTHER" id="PTHR45708:SF49">
    <property type="entry name" value="ENDOCHITINASE"/>
    <property type="match status" value="1"/>
</dbReference>
<dbReference type="InterPro" id="IPR001579">
    <property type="entry name" value="Glyco_hydro_18_chit_AS"/>
</dbReference>
<comment type="catalytic activity">
    <reaction evidence="1">
        <text>Random endo-hydrolysis of N-acetyl-beta-D-glucosaminide (1-&gt;4)-beta-linkages in chitin and chitodextrins.</text>
        <dbReference type="EC" id="3.2.1.14"/>
    </reaction>
</comment>
<dbReference type="InterPro" id="IPR045321">
    <property type="entry name" value="Cts1-like"/>
</dbReference>
<dbReference type="SUPFAM" id="SSF57180">
    <property type="entry name" value="Cellulose-binding domain"/>
    <property type="match status" value="1"/>
</dbReference>
<dbReference type="InterPro" id="IPR050542">
    <property type="entry name" value="Glycosyl_Hydrlase18_Chitinase"/>
</dbReference>
<evidence type="ECO:0000256" key="14">
    <source>
        <dbReference type="SAM" id="MobiDB-lite"/>
    </source>
</evidence>
<evidence type="ECO:0000259" key="16">
    <source>
        <dbReference type="PROSITE" id="PS51164"/>
    </source>
</evidence>
<evidence type="ECO:0000256" key="7">
    <source>
        <dbReference type="ARBA" id="ARBA00022801"/>
    </source>
</evidence>
<dbReference type="Pfam" id="PF00704">
    <property type="entry name" value="Glyco_hydro_18"/>
    <property type="match status" value="1"/>
</dbReference>
<evidence type="ECO:0000256" key="3">
    <source>
        <dbReference type="ARBA" id="ARBA00012729"/>
    </source>
</evidence>
<dbReference type="EC" id="3.2.1.14" evidence="3"/>
<dbReference type="GO" id="GO:0008061">
    <property type="term" value="F:chitin binding"/>
    <property type="evidence" value="ECO:0007669"/>
    <property type="project" value="UniProtKB-KW"/>
</dbReference>
<dbReference type="PROSITE" id="PS51164">
    <property type="entry name" value="CBM1_2"/>
    <property type="match status" value="1"/>
</dbReference>
<keyword evidence="6 15" id="KW-0732">Signal</keyword>
<gene>
    <name evidence="18" type="ORF">B0H63DRAFT_104231</name>
</gene>
<feature type="domain" description="CBM1" evidence="16">
    <location>
        <begin position="376"/>
        <end position="412"/>
    </location>
</feature>
<dbReference type="InterPro" id="IPR035971">
    <property type="entry name" value="CBD_sf"/>
</dbReference>
<evidence type="ECO:0000256" key="15">
    <source>
        <dbReference type="SAM" id="SignalP"/>
    </source>
</evidence>
<dbReference type="Proteomes" id="UP001285441">
    <property type="component" value="Unassembled WGS sequence"/>
</dbReference>
<evidence type="ECO:0000256" key="5">
    <source>
        <dbReference type="ARBA" id="ARBA00022669"/>
    </source>
</evidence>
<evidence type="ECO:0000256" key="4">
    <source>
        <dbReference type="ARBA" id="ARBA00022525"/>
    </source>
</evidence>
<accession>A0AAE0U3M7</accession>
<evidence type="ECO:0000259" key="17">
    <source>
        <dbReference type="PROSITE" id="PS51910"/>
    </source>
</evidence>
<feature type="compositionally biased region" description="Pro residues" evidence="14">
    <location>
        <begin position="345"/>
        <end position="355"/>
    </location>
</feature>
<comment type="subcellular location">
    <subcellularLocation>
        <location evidence="2">Secreted</location>
    </subcellularLocation>
</comment>
<feature type="chain" id="PRO_5042025476" description="chitinase" evidence="15">
    <location>
        <begin position="29"/>
        <end position="412"/>
    </location>
</feature>
<dbReference type="InterPro" id="IPR000254">
    <property type="entry name" value="CBD"/>
</dbReference>
<dbReference type="GO" id="GO:0000272">
    <property type="term" value="P:polysaccharide catabolic process"/>
    <property type="evidence" value="ECO:0007669"/>
    <property type="project" value="UniProtKB-KW"/>
</dbReference>
<evidence type="ECO:0000313" key="18">
    <source>
        <dbReference type="EMBL" id="KAK3389798.1"/>
    </source>
</evidence>
<dbReference type="AlphaFoldDB" id="A0AAE0U3M7"/>
<evidence type="ECO:0000256" key="2">
    <source>
        <dbReference type="ARBA" id="ARBA00004613"/>
    </source>
</evidence>
<dbReference type="Gene3D" id="3.20.20.80">
    <property type="entry name" value="Glycosidases"/>
    <property type="match status" value="1"/>
</dbReference>
<evidence type="ECO:0000256" key="12">
    <source>
        <dbReference type="ARBA" id="ARBA00025727"/>
    </source>
</evidence>
<dbReference type="SUPFAM" id="SSF51445">
    <property type="entry name" value="(Trans)glycosidases"/>
    <property type="match status" value="1"/>
</dbReference>
<dbReference type="CDD" id="cd02877">
    <property type="entry name" value="GH18_hevamine_XipI_class_III"/>
    <property type="match status" value="1"/>
</dbReference>
<evidence type="ECO:0000313" key="19">
    <source>
        <dbReference type="Proteomes" id="UP001285441"/>
    </source>
</evidence>
<keyword evidence="5" id="KW-0147">Chitin-binding</keyword>
<protein>
    <recommendedName>
        <fullName evidence="3">chitinase</fullName>
        <ecNumber evidence="3">3.2.1.14</ecNumber>
    </recommendedName>
</protein>
<dbReference type="InterPro" id="IPR017853">
    <property type="entry name" value="GH"/>
</dbReference>
<reference evidence="18" key="2">
    <citation type="submission" date="2023-06" db="EMBL/GenBank/DDBJ databases">
        <authorList>
            <consortium name="Lawrence Berkeley National Laboratory"/>
            <person name="Haridas S."/>
            <person name="Hensen N."/>
            <person name="Bonometti L."/>
            <person name="Westerberg I."/>
            <person name="Brannstrom I.O."/>
            <person name="Guillou S."/>
            <person name="Cros-Aarteil S."/>
            <person name="Calhoun S."/>
            <person name="Kuo A."/>
            <person name="Mondo S."/>
            <person name="Pangilinan J."/>
            <person name="Riley R."/>
            <person name="LaButti K."/>
            <person name="Andreopoulos B."/>
            <person name="Lipzen A."/>
            <person name="Chen C."/>
            <person name="Yanf M."/>
            <person name="Daum C."/>
            <person name="Ng V."/>
            <person name="Clum A."/>
            <person name="Steindorff A."/>
            <person name="Ohm R."/>
            <person name="Martin F."/>
            <person name="Silar P."/>
            <person name="Natvig D."/>
            <person name="Lalanne C."/>
            <person name="Gautier V."/>
            <person name="Ament-velasquez S.L."/>
            <person name="Kruys A."/>
            <person name="Hutchinson M.I."/>
            <person name="Powell A.J."/>
            <person name="Barry K."/>
            <person name="Miller A.N."/>
            <person name="Grigoriev I.V."/>
            <person name="Debuchy R."/>
            <person name="Gladieux P."/>
            <person name="Thoren M.H."/>
            <person name="Johannesson H."/>
        </authorList>
    </citation>
    <scope>NUCLEOTIDE SEQUENCE</scope>
    <source>
        <strain evidence="18">CBS 232.78</strain>
    </source>
</reference>
<evidence type="ECO:0000256" key="13">
    <source>
        <dbReference type="RuleBase" id="RU000489"/>
    </source>
</evidence>
<organism evidence="18 19">
    <name type="scientific">Podospora didyma</name>
    <dbReference type="NCBI Taxonomy" id="330526"/>
    <lineage>
        <taxon>Eukaryota</taxon>
        <taxon>Fungi</taxon>
        <taxon>Dikarya</taxon>
        <taxon>Ascomycota</taxon>
        <taxon>Pezizomycotina</taxon>
        <taxon>Sordariomycetes</taxon>
        <taxon>Sordariomycetidae</taxon>
        <taxon>Sordariales</taxon>
        <taxon>Podosporaceae</taxon>
        <taxon>Podospora</taxon>
    </lineage>
</organism>
<dbReference type="PROSITE" id="PS01095">
    <property type="entry name" value="GH18_1"/>
    <property type="match status" value="1"/>
</dbReference>
<proteinExistence type="inferred from homology"/>
<feature type="compositionally biased region" description="Low complexity" evidence="14">
    <location>
        <begin position="356"/>
        <end position="376"/>
    </location>
</feature>
<dbReference type="GO" id="GO:0006032">
    <property type="term" value="P:chitin catabolic process"/>
    <property type="evidence" value="ECO:0007669"/>
    <property type="project" value="UniProtKB-KW"/>
</dbReference>
<dbReference type="EMBL" id="JAULSW010000002">
    <property type="protein sequence ID" value="KAK3389798.1"/>
    <property type="molecule type" value="Genomic_DNA"/>
</dbReference>
<keyword evidence="9" id="KW-0119">Carbohydrate metabolism</keyword>
<dbReference type="GO" id="GO:0030248">
    <property type="term" value="F:cellulose binding"/>
    <property type="evidence" value="ECO:0007669"/>
    <property type="project" value="InterPro"/>
</dbReference>
<feature type="domain" description="GH18" evidence="17">
    <location>
        <begin position="31"/>
        <end position="331"/>
    </location>
</feature>
<evidence type="ECO:0000256" key="8">
    <source>
        <dbReference type="ARBA" id="ARBA00023024"/>
    </source>
</evidence>
<feature type="region of interest" description="Disordered" evidence="14">
    <location>
        <begin position="331"/>
        <end position="376"/>
    </location>
</feature>
<name>A0AAE0U3M7_9PEZI</name>
<evidence type="ECO:0000256" key="9">
    <source>
        <dbReference type="ARBA" id="ARBA00023277"/>
    </source>
</evidence>